<sequence length="234" mass="25995">MAILVFIVQAVNTNSDNFNSIKLKYDGLVDEKNRIEKKLSELSEILRQNGNVGMDTPLVDDEGYPRSDIDVALIRITRNNIHCLNTDHKQIMLELESVLHEIHEYARQNPSKNVLTDGNACSSENKLSDDQSAQIVKKPFLKIDQISPNSIAEQADLKVGDRIVQFGSVSADNFNSLQDLSTVFRNTSPGSCIHMSIVRGDSMINVLSISLLKPAENASIGMHVVPIYSKNDLM</sequence>
<evidence type="ECO:0000313" key="5">
    <source>
        <dbReference type="Proteomes" id="UP000050791"/>
    </source>
</evidence>
<feature type="domain" description="PDZ" evidence="3">
    <location>
        <begin position="143"/>
        <end position="199"/>
    </location>
</feature>
<comment type="similarity">
    <text evidence="1">Belongs to the proteasome subunit p27 family.</text>
</comment>
<evidence type="ECO:0000259" key="4">
    <source>
        <dbReference type="Pfam" id="PF18265"/>
    </source>
</evidence>
<reference evidence="6" key="1">
    <citation type="submission" date="2023-11" db="UniProtKB">
        <authorList>
            <consortium name="WormBaseParasite"/>
        </authorList>
    </citation>
    <scope>IDENTIFICATION</scope>
</reference>
<dbReference type="WBParaSite" id="SMTH1_69640.1">
    <property type="protein sequence ID" value="SMTH1_69640.1"/>
    <property type="gene ID" value="SMTH1_69640"/>
</dbReference>
<dbReference type="InterPro" id="IPR041489">
    <property type="entry name" value="PDZ_6"/>
</dbReference>
<dbReference type="PANTHER" id="PTHR12651">
    <property type="entry name" value="26S PROTEASOME NON-ATPASE REGULATORY SUBUNIT 9"/>
    <property type="match status" value="1"/>
</dbReference>
<organism evidence="5 6">
    <name type="scientific">Schistosoma mattheei</name>
    <dbReference type="NCBI Taxonomy" id="31246"/>
    <lineage>
        <taxon>Eukaryota</taxon>
        <taxon>Metazoa</taxon>
        <taxon>Spiralia</taxon>
        <taxon>Lophotrochozoa</taxon>
        <taxon>Platyhelminthes</taxon>
        <taxon>Trematoda</taxon>
        <taxon>Digenea</taxon>
        <taxon>Strigeidida</taxon>
        <taxon>Schistosomatoidea</taxon>
        <taxon>Schistosomatidae</taxon>
        <taxon>Schistosoma</taxon>
    </lineage>
</organism>
<keyword evidence="2" id="KW-0143">Chaperone</keyword>
<dbReference type="InterPro" id="IPR036034">
    <property type="entry name" value="PDZ_sf"/>
</dbReference>
<dbReference type="GO" id="GO:0005634">
    <property type="term" value="C:nucleus"/>
    <property type="evidence" value="ECO:0007669"/>
    <property type="project" value="TreeGrafter"/>
</dbReference>
<dbReference type="Proteomes" id="UP000050791">
    <property type="component" value="Unassembled WGS sequence"/>
</dbReference>
<dbReference type="PANTHER" id="PTHR12651:SF1">
    <property type="entry name" value="26S PROTEASOME NON-ATPASE REGULATORY SUBUNIT 9"/>
    <property type="match status" value="1"/>
</dbReference>
<dbReference type="Gene3D" id="6.10.140.1710">
    <property type="match status" value="1"/>
</dbReference>
<evidence type="ECO:0000313" key="6">
    <source>
        <dbReference type="WBParaSite" id="SMTH1_69640.1"/>
    </source>
</evidence>
<dbReference type="Pfam" id="PF17820">
    <property type="entry name" value="PDZ_6"/>
    <property type="match status" value="1"/>
</dbReference>
<dbReference type="GO" id="GO:0005737">
    <property type="term" value="C:cytoplasm"/>
    <property type="evidence" value="ECO:0007669"/>
    <property type="project" value="TreeGrafter"/>
</dbReference>
<feature type="domain" description="Nas2 N-terminal" evidence="4">
    <location>
        <begin position="27"/>
        <end position="104"/>
    </location>
</feature>
<dbReference type="Pfam" id="PF18265">
    <property type="entry name" value="Nas2_N"/>
    <property type="match status" value="1"/>
</dbReference>
<name>A0AA85BP88_9TREM</name>
<accession>A0AA85BP88</accession>
<evidence type="ECO:0000259" key="3">
    <source>
        <dbReference type="Pfam" id="PF17820"/>
    </source>
</evidence>
<protein>
    <recommendedName>
        <fullName evidence="7">26S proteasome non-ATPase regulatory subunit 9</fullName>
    </recommendedName>
</protein>
<dbReference type="Gene3D" id="2.30.42.10">
    <property type="match status" value="1"/>
</dbReference>
<dbReference type="InterPro" id="IPR040815">
    <property type="entry name" value="Nas2_N"/>
</dbReference>
<evidence type="ECO:0008006" key="7">
    <source>
        <dbReference type="Google" id="ProtNLM"/>
    </source>
</evidence>
<dbReference type="GO" id="GO:0070682">
    <property type="term" value="P:proteasome regulatory particle assembly"/>
    <property type="evidence" value="ECO:0007669"/>
    <property type="project" value="InterPro"/>
</dbReference>
<dbReference type="SUPFAM" id="SSF50156">
    <property type="entry name" value="PDZ domain-like"/>
    <property type="match status" value="1"/>
</dbReference>
<dbReference type="InterPro" id="IPR035269">
    <property type="entry name" value="PSMD9"/>
</dbReference>
<dbReference type="AlphaFoldDB" id="A0AA85BP88"/>
<evidence type="ECO:0000256" key="2">
    <source>
        <dbReference type="ARBA" id="ARBA00023186"/>
    </source>
</evidence>
<evidence type="ECO:0000256" key="1">
    <source>
        <dbReference type="ARBA" id="ARBA00005256"/>
    </source>
</evidence>
<proteinExistence type="inferred from homology"/>